<sequence>MQTAPIATQQLIYINNSVSEANTAVVPVQSNTALYLYYFKTISFIDVTGALILPLSLNQCIKRIVPFIKLIEM</sequence>
<protein>
    <submittedName>
        <fullName evidence="1">Uncharacterized protein</fullName>
    </submittedName>
</protein>
<dbReference type="AlphaFoldDB" id="A0A974DTA6"/>
<accession>A0A974DTA6</accession>
<reference evidence="2" key="1">
    <citation type="journal article" date="2016" name="Nature">
        <title>Genome evolution in the allotetraploid frog Xenopus laevis.</title>
        <authorList>
            <person name="Session A.M."/>
            <person name="Uno Y."/>
            <person name="Kwon T."/>
            <person name="Chapman J.A."/>
            <person name="Toyoda A."/>
            <person name="Takahashi S."/>
            <person name="Fukui A."/>
            <person name="Hikosaka A."/>
            <person name="Suzuki A."/>
            <person name="Kondo M."/>
            <person name="van Heeringen S.J."/>
            <person name="Quigley I."/>
            <person name="Heinz S."/>
            <person name="Ogino H."/>
            <person name="Ochi H."/>
            <person name="Hellsten U."/>
            <person name="Lyons J.B."/>
            <person name="Simakov O."/>
            <person name="Putnam N."/>
            <person name="Stites J."/>
            <person name="Kuroki Y."/>
            <person name="Tanaka T."/>
            <person name="Michiue T."/>
            <person name="Watanabe M."/>
            <person name="Bogdanovic O."/>
            <person name="Lister R."/>
            <person name="Georgiou G."/>
            <person name="Paranjpe S.S."/>
            <person name="van Kruijsbergen I."/>
            <person name="Shu S."/>
            <person name="Carlson J."/>
            <person name="Kinoshita T."/>
            <person name="Ohta Y."/>
            <person name="Mawaribuchi S."/>
            <person name="Jenkins J."/>
            <person name="Grimwood J."/>
            <person name="Schmutz J."/>
            <person name="Mitros T."/>
            <person name="Mozaffari S.V."/>
            <person name="Suzuki Y."/>
            <person name="Haramoto Y."/>
            <person name="Yamamoto T.S."/>
            <person name="Takagi C."/>
            <person name="Heald R."/>
            <person name="Miller K."/>
            <person name="Haudenschild C."/>
            <person name="Kitzman J."/>
            <person name="Nakayama T."/>
            <person name="Izutsu Y."/>
            <person name="Robert J."/>
            <person name="Fortriede J."/>
            <person name="Burns K."/>
            <person name="Lotay V."/>
            <person name="Karimi K."/>
            <person name="Yasuoka Y."/>
            <person name="Dichmann D.S."/>
            <person name="Flajnik M.F."/>
            <person name="Houston D.W."/>
            <person name="Shendure J."/>
            <person name="DuPasquier L."/>
            <person name="Vize P.D."/>
            <person name="Zorn A.M."/>
            <person name="Ito M."/>
            <person name="Marcotte E.M."/>
            <person name="Wallingford J.B."/>
            <person name="Ito Y."/>
            <person name="Asashima M."/>
            <person name="Ueno N."/>
            <person name="Matsuda Y."/>
            <person name="Veenstra G.J."/>
            <person name="Fujiyama A."/>
            <person name="Harland R.M."/>
            <person name="Taira M."/>
            <person name="Rokhsar D.S."/>
        </authorList>
    </citation>
    <scope>NUCLEOTIDE SEQUENCE [LARGE SCALE GENOMIC DNA]</scope>
    <source>
        <strain evidence="2">J</strain>
    </source>
</reference>
<evidence type="ECO:0000313" key="1">
    <source>
        <dbReference type="EMBL" id="OCT97538.1"/>
    </source>
</evidence>
<dbReference type="Proteomes" id="UP000694892">
    <property type="component" value="Chromosome 1S"/>
</dbReference>
<proteinExistence type="predicted"/>
<organism evidence="1 2">
    <name type="scientific">Xenopus laevis</name>
    <name type="common">African clawed frog</name>
    <dbReference type="NCBI Taxonomy" id="8355"/>
    <lineage>
        <taxon>Eukaryota</taxon>
        <taxon>Metazoa</taxon>
        <taxon>Chordata</taxon>
        <taxon>Craniata</taxon>
        <taxon>Vertebrata</taxon>
        <taxon>Euteleostomi</taxon>
        <taxon>Amphibia</taxon>
        <taxon>Batrachia</taxon>
        <taxon>Anura</taxon>
        <taxon>Pipoidea</taxon>
        <taxon>Pipidae</taxon>
        <taxon>Xenopodinae</taxon>
        <taxon>Xenopus</taxon>
        <taxon>Xenopus</taxon>
    </lineage>
</organism>
<gene>
    <name evidence="1" type="ORF">XELAEV_18009766mg</name>
</gene>
<name>A0A974DTA6_XENLA</name>
<dbReference type="EMBL" id="CM004467">
    <property type="protein sequence ID" value="OCT97538.1"/>
    <property type="molecule type" value="Genomic_DNA"/>
</dbReference>
<evidence type="ECO:0000313" key="2">
    <source>
        <dbReference type="Proteomes" id="UP000694892"/>
    </source>
</evidence>